<dbReference type="Pfam" id="PF08240">
    <property type="entry name" value="ADH_N"/>
    <property type="match status" value="1"/>
</dbReference>
<name>A0A8K0TQR8_9PEZI</name>
<dbReference type="GO" id="GO:0005739">
    <property type="term" value="C:mitochondrion"/>
    <property type="evidence" value="ECO:0007669"/>
    <property type="project" value="TreeGrafter"/>
</dbReference>
<dbReference type="Proteomes" id="UP000813385">
    <property type="component" value="Unassembled WGS sequence"/>
</dbReference>
<dbReference type="AlphaFoldDB" id="A0A8K0TQR8"/>
<reference evidence="2" key="1">
    <citation type="journal article" date="2021" name="Nat. Commun.">
        <title>Genetic determinants of endophytism in the Arabidopsis root mycobiome.</title>
        <authorList>
            <person name="Mesny F."/>
            <person name="Miyauchi S."/>
            <person name="Thiergart T."/>
            <person name="Pickel B."/>
            <person name="Atanasova L."/>
            <person name="Karlsson M."/>
            <person name="Huettel B."/>
            <person name="Barry K.W."/>
            <person name="Haridas S."/>
            <person name="Chen C."/>
            <person name="Bauer D."/>
            <person name="Andreopoulos W."/>
            <person name="Pangilinan J."/>
            <person name="LaButti K."/>
            <person name="Riley R."/>
            <person name="Lipzen A."/>
            <person name="Clum A."/>
            <person name="Drula E."/>
            <person name="Henrissat B."/>
            <person name="Kohler A."/>
            <person name="Grigoriev I.V."/>
            <person name="Martin F.M."/>
            <person name="Hacquard S."/>
        </authorList>
    </citation>
    <scope>NUCLEOTIDE SEQUENCE</scope>
    <source>
        <strain evidence="2">MPI-CAGE-AT-0016</strain>
    </source>
</reference>
<evidence type="ECO:0000259" key="1">
    <source>
        <dbReference type="SMART" id="SM00829"/>
    </source>
</evidence>
<organism evidence="2 3">
    <name type="scientific">Plectosphaerella cucumerina</name>
    <dbReference type="NCBI Taxonomy" id="40658"/>
    <lineage>
        <taxon>Eukaryota</taxon>
        <taxon>Fungi</taxon>
        <taxon>Dikarya</taxon>
        <taxon>Ascomycota</taxon>
        <taxon>Pezizomycotina</taxon>
        <taxon>Sordariomycetes</taxon>
        <taxon>Hypocreomycetidae</taxon>
        <taxon>Glomerellales</taxon>
        <taxon>Plectosphaerellaceae</taxon>
        <taxon>Plectosphaerella</taxon>
    </lineage>
</organism>
<feature type="domain" description="Enoyl reductase (ER)" evidence="1">
    <location>
        <begin position="15"/>
        <end position="332"/>
    </location>
</feature>
<dbReference type="PANTHER" id="PTHR11695:SF294">
    <property type="entry name" value="RETICULON-4-INTERACTING PROTEIN 1, MITOCHONDRIAL"/>
    <property type="match status" value="1"/>
</dbReference>
<dbReference type="SUPFAM" id="SSF51735">
    <property type="entry name" value="NAD(P)-binding Rossmann-fold domains"/>
    <property type="match status" value="1"/>
</dbReference>
<dbReference type="InterPro" id="IPR013154">
    <property type="entry name" value="ADH-like_N"/>
</dbReference>
<evidence type="ECO:0000313" key="2">
    <source>
        <dbReference type="EMBL" id="KAH7375627.1"/>
    </source>
</evidence>
<dbReference type="CDD" id="cd08267">
    <property type="entry name" value="MDR1"/>
    <property type="match status" value="1"/>
</dbReference>
<dbReference type="Gene3D" id="3.90.180.10">
    <property type="entry name" value="Medium-chain alcohol dehydrogenases, catalytic domain"/>
    <property type="match status" value="1"/>
</dbReference>
<dbReference type="InterPro" id="IPR011032">
    <property type="entry name" value="GroES-like_sf"/>
</dbReference>
<keyword evidence="3" id="KW-1185">Reference proteome</keyword>
<dbReference type="SUPFAM" id="SSF50129">
    <property type="entry name" value="GroES-like"/>
    <property type="match status" value="1"/>
</dbReference>
<gene>
    <name evidence="2" type="ORF">B0T11DRAFT_11163</name>
</gene>
<dbReference type="Gene3D" id="3.40.50.720">
    <property type="entry name" value="NAD(P)-binding Rossmann-like Domain"/>
    <property type="match status" value="1"/>
</dbReference>
<dbReference type="InterPro" id="IPR020843">
    <property type="entry name" value="ER"/>
</dbReference>
<evidence type="ECO:0000313" key="3">
    <source>
        <dbReference type="Proteomes" id="UP000813385"/>
    </source>
</evidence>
<dbReference type="InterPro" id="IPR036291">
    <property type="entry name" value="NAD(P)-bd_dom_sf"/>
</dbReference>
<dbReference type="OrthoDB" id="201656at2759"/>
<dbReference type="PANTHER" id="PTHR11695">
    <property type="entry name" value="ALCOHOL DEHYDROGENASE RELATED"/>
    <property type="match status" value="1"/>
</dbReference>
<proteinExistence type="predicted"/>
<comment type="caution">
    <text evidence="2">The sequence shown here is derived from an EMBL/GenBank/DDBJ whole genome shotgun (WGS) entry which is preliminary data.</text>
</comment>
<dbReference type="GO" id="GO:0016491">
    <property type="term" value="F:oxidoreductase activity"/>
    <property type="evidence" value="ECO:0007669"/>
    <property type="project" value="InterPro"/>
</dbReference>
<dbReference type="SMART" id="SM00829">
    <property type="entry name" value="PKS_ER"/>
    <property type="match status" value="1"/>
</dbReference>
<dbReference type="EMBL" id="JAGPXD010000001">
    <property type="protein sequence ID" value="KAH7375627.1"/>
    <property type="molecule type" value="Genomic_DNA"/>
</dbReference>
<dbReference type="InterPro" id="IPR050700">
    <property type="entry name" value="YIM1/Zinc_Alcohol_DH_Fams"/>
</dbReference>
<dbReference type="Pfam" id="PF13602">
    <property type="entry name" value="ADH_zinc_N_2"/>
    <property type="match status" value="1"/>
</dbReference>
<protein>
    <recommendedName>
        <fullName evidence="1">Enoyl reductase (ER) domain-containing protein</fullName>
    </recommendedName>
</protein>
<sequence length="337" mass="35631">MQAWQYTSIKDTLEGSLVLNETATPPDAASLDETHVLIDVIAAGINPVDYKLLEVPMAGKFMFMPSTPASPGFDFCGRIRAVHPSNTTFSKGQLVFGALSVTTKLPKFGSLGQILVAPASQIASLPPGVAPEDAAAIGTAGLTALQSLPRQQVIPGSRVFINGGSGGVGSFALQFAKAMGAHVTTTCSTANVQLCRNLGADEVIDYREADVLAVLTGKGQVFDVAVDNVGALAGLYERSGGFLKPEGTFVQVGLPGFGATLRRGLLPGRLFGPRRAYKSVAVAINREDLDQVGRWMVEGKVRAVLDEKFAWEDAPKAYEKLRKGRTTGKIVVQVGRE</sequence>
<accession>A0A8K0TQR8</accession>